<accession>A0A6A5UBV3</accession>
<feature type="region of interest" description="Disordered" evidence="1">
    <location>
        <begin position="116"/>
        <end position="197"/>
    </location>
</feature>
<sequence>MDTANLLPGRASAADVASATLSVNHERAIVLPIRTSSQPPSPPSQFFGKSSGNGENGVQKAVHSPRAPVELPSFQKEDKEIHSLRSSQGQSKLPVEAVSNCKSRNFKLLDDELGSLPRKTESDHQLSPRVARNDEEYQAEVSAEDEKSKKKIGEGTSHDLVDSCISNIKRPTMHERRKQDQDRASQRPESKTDRLKADLKNDIALILAQPPGARLAELPLRTSSVRKIGRSRNSHIRN</sequence>
<feature type="compositionally biased region" description="Basic and acidic residues" evidence="1">
    <location>
        <begin position="144"/>
        <end position="161"/>
    </location>
</feature>
<gene>
    <name evidence="2" type="ORF">CC80DRAFT_577965</name>
</gene>
<name>A0A6A5UBV3_9PLEO</name>
<organism evidence="2 3">
    <name type="scientific">Byssothecium circinans</name>
    <dbReference type="NCBI Taxonomy" id="147558"/>
    <lineage>
        <taxon>Eukaryota</taxon>
        <taxon>Fungi</taxon>
        <taxon>Dikarya</taxon>
        <taxon>Ascomycota</taxon>
        <taxon>Pezizomycotina</taxon>
        <taxon>Dothideomycetes</taxon>
        <taxon>Pleosporomycetidae</taxon>
        <taxon>Pleosporales</taxon>
        <taxon>Massarineae</taxon>
        <taxon>Massarinaceae</taxon>
        <taxon>Byssothecium</taxon>
    </lineage>
</organism>
<evidence type="ECO:0000313" key="3">
    <source>
        <dbReference type="Proteomes" id="UP000800035"/>
    </source>
</evidence>
<protein>
    <submittedName>
        <fullName evidence="2">Uncharacterized protein</fullName>
    </submittedName>
</protein>
<dbReference type="EMBL" id="ML976981">
    <property type="protein sequence ID" value="KAF1961429.1"/>
    <property type="molecule type" value="Genomic_DNA"/>
</dbReference>
<evidence type="ECO:0000313" key="2">
    <source>
        <dbReference type="EMBL" id="KAF1961429.1"/>
    </source>
</evidence>
<dbReference type="AlphaFoldDB" id="A0A6A5UBV3"/>
<dbReference type="Proteomes" id="UP000800035">
    <property type="component" value="Unassembled WGS sequence"/>
</dbReference>
<feature type="compositionally biased region" description="Basic and acidic residues" evidence="1">
    <location>
        <begin position="118"/>
        <end position="135"/>
    </location>
</feature>
<reference evidence="2" key="1">
    <citation type="journal article" date="2020" name="Stud. Mycol.">
        <title>101 Dothideomycetes genomes: a test case for predicting lifestyles and emergence of pathogens.</title>
        <authorList>
            <person name="Haridas S."/>
            <person name="Albert R."/>
            <person name="Binder M."/>
            <person name="Bloem J."/>
            <person name="Labutti K."/>
            <person name="Salamov A."/>
            <person name="Andreopoulos B."/>
            <person name="Baker S."/>
            <person name="Barry K."/>
            <person name="Bills G."/>
            <person name="Bluhm B."/>
            <person name="Cannon C."/>
            <person name="Castanera R."/>
            <person name="Culley D."/>
            <person name="Daum C."/>
            <person name="Ezra D."/>
            <person name="Gonzalez J."/>
            <person name="Henrissat B."/>
            <person name="Kuo A."/>
            <person name="Liang C."/>
            <person name="Lipzen A."/>
            <person name="Lutzoni F."/>
            <person name="Magnuson J."/>
            <person name="Mondo S."/>
            <person name="Nolan M."/>
            <person name="Ohm R."/>
            <person name="Pangilinan J."/>
            <person name="Park H.-J."/>
            <person name="Ramirez L."/>
            <person name="Alfaro M."/>
            <person name="Sun H."/>
            <person name="Tritt A."/>
            <person name="Yoshinaga Y."/>
            <person name="Zwiers L.-H."/>
            <person name="Turgeon B."/>
            <person name="Goodwin S."/>
            <person name="Spatafora J."/>
            <person name="Crous P."/>
            <person name="Grigoriev I."/>
        </authorList>
    </citation>
    <scope>NUCLEOTIDE SEQUENCE</scope>
    <source>
        <strain evidence="2">CBS 675.92</strain>
    </source>
</reference>
<keyword evidence="3" id="KW-1185">Reference proteome</keyword>
<feature type="compositionally biased region" description="Basic and acidic residues" evidence="1">
    <location>
        <begin position="172"/>
        <end position="197"/>
    </location>
</feature>
<evidence type="ECO:0000256" key="1">
    <source>
        <dbReference type="SAM" id="MobiDB-lite"/>
    </source>
</evidence>
<feature type="region of interest" description="Disordered" evidence="1">
    <location>
        <begin position="32"/>
        <end position="96"/>
    </location>
</feature>
<proteinExistence type="predicted"/>